<dbReference type="AlphaFoldDB" id="A0A1I2UWH1"/>
<organism evidence="2 3">
    <name type="scientific">Neptunomonas qingdaonensis</name>
    <dbReference type="NCBI Taxonomy" id="1045558"/>
    <lineage>
        <taxon>Bacteria</taxon>
        <taxon>Pseudomonadati</taxon>
        <taxon>Pseudomonadota</taxon>
        <taxon>Gammaproteobacteria</taxon>
        <taxon>Oceanospirillales</taxon>
        <taxon>Oceanospirillaceae</taxon>
        <taxon>Neptunomonas</taxon>
    </lineage>
</organism>
<dbReference type="InterPro" id="IPR014710">
    <property type="entry name" value="RmlC-like_jellyroll"/>
</dbReference>
<dbReference type="InterPro" id="IPR018490">
    <property type="entry name" value="cNMP-bd_dom_sf"/>
</dbReference>
<evidence type="ECO:0000313" key="2">
    <source>
        <dbReference type="EMBL" id="SFG80177.1"/>
    </source>
</evidence>
<name>A0A1I2UWH1_9GAMM</name>
<dbReference type="CDD" id="cd00038">
    <property type="entry name" value="CAP_ED"/>
    <property type="match status" value="1"/>
</dbReference>
<sequence length="188" mass="20986">MPGQALLAYNCCKVVDVPLLRGRGKYKMQNLTGAELIEKFGIDYFHNASTLGALSNNALTYLLENGIIFQLDKGDQLFAYDSPGDNFFVVLKGTIQFYKAGKHQSTHIRNYQFGQEIGSVAMIGLHNRVGDAFAGEDSIALKISCSLFHSLHETFPTDFGILLLNLSREMARRLRECDDKLANHNITH</sequence>
<protein>
    <submittedName>
        <fullName evidence="2">Cyclic nucleotide-binding domain-containing protein</fullName>
    </submittedName>
</protein>
<dbReference type="PROSITE" id="PS50042">
    <property type="entry name" value="CNMP_BINDING_3"/>
    <property type="match status" value="1"/>
</dbReference>
<accession>A0A1I2UWH1</accession>
<dbReference type="SUPFAM" id="SSF51206">
    <property type="entry name" value="cAMP-binding domain-like"/>
    <property type="match status" value="1"/>
</dbReference>
<reference evidence="3" key="1">
    <citation type="submission" date="2016-10" db="EMBL/GenBank/DDBJ databases">
        <authorList>
            <person name="Varghese N."/>
            <person name="Submissions S."/>
        </authorList>
    </citation>
    <scope>NUCLEOTIDE SEQUENCE [LARGE SCALE GENOMIC DNA]</scope>
    <source>
        <strain evidence="3">CGMCC 1.10971</strain>
    </source>
</reference>
<dbReference type="STRING" id="1045558.SAMN05216175_11429"/>
<gene>
    <name evidence="2" type="ORF">SAMN05216175_11429</name>
</gene>
<keyword evidence="3" id="KW-1185">Reference proteome</keyword>
<proteinExistence type="predicted"/>
<feature type="domain" description="Cyclic nucleotide-binding" evidence="1">
    <location>
        <begin position="50"/>
        <end position="151"/>
    </location>
</feature>
<evidence type="ECO:0000259" key="1">
    <source>
        <dbReference type="PROSITE" id="PS50042"/>
    </source>
</evidence>
<dbReference type="EMBL" id="FOOU01000014">
    <property type="protein sequence ID" value="SFG80177.1"/>
    <property type="molecule type" value="Genomic_DNA"/>
</dbReference>
<evidence type="ECO:0000313" key="3">
    <source>
        <dbReference type="Proteomes" id="UP000198623"/>
    </source>
</evidence>
<dbReference type="Gene3D" id="2.60.120.10">
    <property type="entry name" value="Jelly Rolls"/>
    <property type="match status" value="1"/>
</dbReference>
<dbReference type="Proteomes" id="UP000198623">
    <property type="component" value="Unassembled WGS sequence"/>
</dbReference>
<dbReference type="InterPro" id="IPR000595">
    <property type="entry name" value="cNMP-bd_dom"/>
</dbReference>
<dbReference type="Pfam" id="PF00027">
    <property type="entry name" value="cNMP_binding"/>
    <property type="match status" value="1"/>
</dbReference>